<comment type="caution">
    <text evidence="1">The sequence shown here is derived from an EMBL/GenBank/DDBJ whole genome shotgun (WGS) entry which is preliminary data.</text>
</comment>
<dbReference type="AlphaFoldDB" id="A0A8T3ATM8"/>
<keyword evidence="2" id="KW-1185">Reference proteome</keyword>
<reference evidence="1" key="1">
    <citation type="journal article" date="2022" name="Front. Genet.">
        <title>Chromosome-Scale Assembly of the Dendrobium nobile Genome Provides Insights Into the Molecular Mechanism of the Biosynthesis of the Medicinal Active Ingredient of Dendrobium.</title>
        <authorList>
            <person name="Xu Q."/>
            <person name="Niu S.-C."/>
            <person name="Li K.-L."/>
            <person name="Zheng P.-J."/>
            <person name="Zhang X.-J."/>
            <person name="Jia Y."/>
            <person name="Liu Y."/>
            <person name="Niu Y.-X."/>
            <person name="Yu L.-H."/>
            <person name="Chen D.-F."/>
            <person name="Zhang G.-Q."/>
        </authorList>
    </citation>
    <scope>NUCLEOTIDE SEQUENCE</scope>
    <source>
        <tissue evidence="1">Leaf</tissue>
    </source>
</reference>
<sequence length="64" mass="7380">MEELGELHVLASRWKILKNRMSLDLVGISSEHKLENNNTKNCGVIKLLKSFVGYDLSLWCEVYL</sequence>
<organism evidence="1 2">
    <name type="scientific">Dendrobium nobile</name>
    <name type="common">Orchid</name>
    <dbReference type="NCBI Taxonomy" id="94219"/>
    <lineage>
        <taxon>Eukaryota</taxon>
        <taxon>Viridiplantae</taxon>
        <taxon>Streptophyta</taxon>
        <taxon>Embryophyta</taxon>
        <taxon>Tracheophyta</taxon>
        <taxon>Spermatophyta</taxon>
        <taxon>Magnoliopsida</taxon>
        <taxon>Liliopsida</taxon>
        <taxon>Asparagales</taxon>
        <taxon>Orchidaceae</taxon>
        <taxon>Epidendroideae</taxon>
        <taxon>Malaxideae</taxon>
        <taxon>Dendrobiinae</taxon>
        <taxon>Dendrobium</taxon>
    </lineage>
</organism>
<proteinExistence type="predicted"/>
<evidence type="ECO:0000313" key="2">
    <source>
        <dbReference type="Proteomes" id="UP000829196"/>
    </source>
</evidence>
<protein>
    <submittedName>
        <fullName evidence="1">Uncharacterized protein</fullName>
    </submittedName>
</protein>
<name>A0A8T3ATM8_DENNO</name>
<accession>A0A8T3ATM8</accession>
<evidence type="ECO:0000313" key="1">
    <source>
        <dbReference type="EMBL" id="KAI0499956.1"/>
    </source>
</evidence>
<gene>
    <name evidence="1" type="ORF">KFK09_018164</name>
</gene>
<dbReference type="EMBL" id="JAGYWB010000013">
    <property type="protein sequence ID" value="KAI0499956.1"/>
    <property type="molecule type" value="Genomic_DNA"/>
</dbReference>
<dbReference type="Proteomes" id="UP000829196">
    <property type="component" value="Unassembled WGS sequence"/>
</dbReference>